<dbReference type="Proteomes" id="UP000760819">
    <property type="component" value="Unassembled WGS sequence"/>
</dbReference>
<dbReference type="EMBL" id="JAGQLI010000012">
    <property type="protein sequence ID" value="MCA9378819.1"/>
    <property type="molecule type" value="Genomic_DNA"/>
</dbReference>
<protein>
    <recommendedName>
        <fullName evidence="3">50S ribosomal protein L33</fullName>
    </recommendedName>
</protein>
<evidence type="ECO:0000313" key="2">
    <source>
        <dbReference type="Proteomes" id="UP000760819"/>
    </source>
</evidence>
<reference evidence="1" key="1">
    <citation type="submission" date="2020-04" db="EMBL/GenBank/DDBJ databases">
        <authorList>
            <person name="Zhang T."/>
        </authorList>
    </citation>
    <scope>NUCLEOTIDE SEQUENCE</scope>
    <source>
        <strain evidence="1">HKST-UBA12</strain>
    </source>
</reference>
<reference evidence="1" key="2">
    <citation type="journal article" date="2021" name="Microbiome">
        <title>Successional dynamics and alternative stable states in a saline activated sludge microbial community over 9 years.</title>
        <authorList>
            <person name="Wang Y."/>
            <person name="Ye J."/>
            <person name="Ju F."/>
            <person name="Liu L."/>
            <person name="Boyd J.A."/>
            <person name="Deng Y."/>
            <person name="Parks D.H."/>
            <person name="Jiang X."/>
            <person name="Yin X."/>
            <person name="Woodcroft B.J."/>
            <person name="Tyson G.W."/>
            <person name="Hugenholtz P."/>
            <person name="Polz M.F."/>
            <person name="Zhang T."/>
        </authorList>
    </citation>
    <scope>NUCLEOTIDE SEQUENCE</scope>
    <source>
        <strain evidence="1">HKST-UBA12</strain>
    </source>
</reference>
<gene>
    <name evidence="1" type="ORF">KC640_00160</name>
</gene>
<evidence type="ECO:0008006" key="3">
    <source>
        <dbReference type="Google" id="ProtNLM"/>
    </source>
</evidence>
<dbReference type="AlphaFoldDB" id="A0A955I6S1"/>
<organism evidence="1 2">
    <name type="scientific">Candidatus Dojkabacteria bacterium</name>
    <dbReference type="NCBI Taxonomy" id="2099670"/>
    <lineage>
        <taxon>Bacteria</taxon>
        <taxon>Candidatus Dojkabacteria</taxon>
    </lineage>
</organism>
<sequence>MAKGKSSKKKSAAYRLINEETGTHYVIRLGRSGYDKLRDKVLTKFDPKLRKHVAAFKVKKTSK</sequence>
<name>A0A955I6S1_9BACT</name>
<evidence type="ECO:0000313" key="1">
    <source>
        <dbReference type="EMBL" id="MCA9378819.1"/>
    </source>
</evidence>
<accession>A0A955I6S1</accession>
<proteinExistence type="predicted"/>
<comment type="caution">
    <text evidence="1">The sequence shown here is derived from an EMBL/GenBank/DDBJ whole genome shotgun (WGS) entry which is preliminary data.</text>
</comment>